<sequence>MSGEVAKRFYSSVLFVCLGNVIRSPVCEGLLRHLVNNVKVDSAAVTEDDINCHPNKFSQRIAREHGYDISSHISRLVTKKDFQDFDLIVSLEEYVFELLEDMKPANSHAKVVRFAPYDIDNPWWNPYEDFVVMYKQIEKEMDVFIRNYINPANIKK</sequence>
<evidence type="ECO:0000259" key="5">
    <source>
        <dbReference type="SMART" id="SM00226"/>
    </source>
</evidence>
<evidence type="ECO:0000256" key="1">
    <source>
        <dbReference type="ARBA" id="ARBA00011063"/>
    </source>
</evidence>
<dbReference type="SMART" id="SM00226">
    <property type="entry name" value="LMWPc"/>
    <property type="match status" value="1"/>
</dbReference>
<dbReference type="EMBL" id="MLAK01000115">
    <property type="protein sequence ID" value="OHT16343.1"/>
    <property type="molecule type" value="Genomic_DNA"/>
</dbReference>
<dbReference type="SUPFAM" id="SSF52788">
    <property type="entry name" value="Phosphotyrosine protein phosphatases I"/>
    <property type="match status" value="1"/>
</dbReference>
<dbReference type="InterPro" id="IPR036196">
    <property type="entry name" value="Ptyr_pPase_sf"/>
</dbReference>
<dbReference type="VEuPathDB" id="TrichDB:TRFO_41840"/>
<evidence type="ECO:0000313" key="7">
    <source>
        <dbReference type="Proteomes" id="UP000179807"/>
    </source>
</evidence>
<keyword evidence="2" id="KW-0378">Hydrolase</keyword>
<protein>
    <submittedName>
        <fullName evidence="6">Low molecular weight phosphotyrosine protein phosphatase</fullName>
    </submittedName>
</protein>
<comment type="similarity">
    <text evidence="1">Belongs to the low molecular weight phosphotyrosine protein phosphatase family.</text>
</comment>
<dbReference type="InterPro" id="IPR017867">
    <property type="entry name" value="Tyr_phospatase_low_mol_wt"/>
</dbReference>
<dbReference type="InterPro" id="IPR023485">
    <property type="entry name" value="Ptyr_pPase"/>
</dbReference>
<dbReference type="Gene3D" id="3.40.50.2300">
    <property type="match status" value="1"/>
</dbReference>
<dbReference type="CDD" id="cd16343">
    <property type="entry name" value="LMWPTP"/>
    <property type="match status" value="1"/>
</dbReference>
<dbReference type="GO" id="GO:0004725">
    <property type="term" value="F:protein tyrosine phosphatase activity"/>
    <property type="evidence" value="ECO:0007669"/>
    <property type="project" value="InterPro"/>
</dbReference>
<dbReference type="PANTHER" id="PTHR11717">
    <property type="entry name" value="LOW MOLECULAR WEIGHT PROTEIN TYROSINE PHOSPHATASE"/>
    <property type="match status" value="1"/>
</dbReference>
<dbReference type="PANTHER" id="PTHR11717:SF7">
    <property type="entry name" value="LOW MOLECULAR WEIGHT PHOSPHOTYROSINE PROTEIN PHOSPHATASE"/>
    <property type="match status" value="1"/>
</dbReference>
<dbReference type="Pfam" id="PF01451">
    <property type="entry name" value="LMWPc"/>
    <property type="match status" value="1"/>
</dbReference>
<dbReference type="AlphaFoldDB" id="A0A1J4KYM6"/>
<dbReference type="Proteomes" id="UP000179807">
    <property type="component" value="Unassembled WGS sequence"/>
</dbReference>
<dbReference type="InterPro" id="IPR050438">
    <property type="entry name" value="LMW_PTPase"/>
</dbReference>
<proteinExistence type="inferred from homology"/>
<name>A0A1J4KYM6_9EUKA</name>
<evidence type="ECO:0000313" key="6">
    <source>
        <dbReference type="EMBL" id="OHT16343.1"/>
    </source>
</evidence>
<keyword evidence="7" id="KW-1185">Reference proteome</keyword>
<dbReference type="RefSeq" id="XP_068369479.1">
    <property type="nucleotide sequence ID" value="XM_068514003.1"/>
</dbReference>
<dbReference type="FunFam" id="3.40.50.2300:FF:000409">
    <property type="entry name" value="Low molecular weight phosphotyrosine protein phosphatase, putative"/>
    <property type="match status" value="1"/>
</dbReference>
<reference evidence="6" key="1">
    <citation type="submission" date="2016-10" db="EMBL/GenBank/DDBJ databases">
        <authorList>
            <person name="Benchimol M."/>
            <person name="Almeida L.G."/>
            <person name="Vasconcelos A.T."/>
            <person name="Perreira-Neves A."/>
            <person name="Rosa I.A."/>
            <person name="Tasca T."/>
            <person name="Bogo M.R."/>
            <person name="de Souza W."/>
        </authorList>
    </citation>
    <scope>NUCLEOTIDE SEQUENCE [LARGE SCALE GENOMIC DNA]</scope>
    <source>
        <strain evidence="6">K</strain>
    </source>
</reference>
<dbReference type="PRINTS" id="PR00719">
    <property type="entry name" value="LMWPTPASE"/>
</dbReference>
<comment type="caution">
    <text evidence="6">The sequence shown here is derived from an EMBL/GenBank/DDBJ whole genome shotgun (WGS) entry which is preliminary data.</text>
</comment>
<evidence type="ECO:0000256" key="2">
    <source>
        <dbReference type="ARBA" id="ARBA00022801"/>
    </source>
</evidence>
<keyword evidence="3" id="KW-0904">Protein phosphatase</keyword>
<gene>
    <name evidence="6" type="ORF">TRFO_41840</name>
</gene>
<evidence type="ECO:0000256" key="4">
    <source>
        <dbReference type="PIRSR" id="PIRSR617867-1"/>
    </source>
</evidence>
<feature type="active site" description="Nucleophile" evidence="4">
    <location>
        <position position="17"/>
    </location>
</feature>
<evidence type="ECO:0000256" key="3">
    <source>
        <dbReference type="ARBA" id="ARBA00022912"/>
    </source>
</evidence>
<organism evidence="6 7">
    <name type="scientific">Tritrichomonas foetus</name>
    <dbReference type="NCBI Taxonomy" id="1144522"/>
    <lineage>
        <taxon>Eukaryota</taxon>
        <taxon>Metamonada</taxon>
        <taxon>Parabasalia</taxon>
        <taxon>Tritrichomonadida</taxon>
        <taxon>Tritrichomonadidae</taxon>
        <taxon>Tritrichomonas</taxon>
    </lineage>
</organism>
<accession>A0A1J4KYM6</accession>
<feature type="active site" evidence="4">
    <location>
        <position position="23"/>
    </location>
</feature>
<feature type="domain" description="Phosphotyrosine protein phosphatase I" evidence="5">
    <location>
        <begin position="11"/>
        <end position="147"/>
    </location>
</feature>
<dbReference type="GeneID" id="94848707"/>
<dbReference type="OrthoDB" id="3388at2759"/>